<dbReference type="InterPro" id="IPR038638">
    <property type="entry name" value="RbpA_sf"/>
</dbReference>
<evidence type="ECO:0000256" key="2">
    <source>
        <dbReference type="SAM" id="MobiDB-lite"/>
    </source>
</evidence>
<accession>A0A4R4Y7F3</accession>
<evidence type="ECO:0000313" key="3">
    <source>
        <dbReference type="EMBL" id="TDD40276.1"/>
    </source>
</evidence>
<dbReference type="Gene3D" id="2.20.28.270">
    <property type="entry name" value="RNA polymerase-binding protein A"/>
    <property type="match status" value="1"/>
</dbReference>
<sequence>MTTLRGSRGFTPSFSKLREKPASRRMVRYACPKGHEFEMPFAAHAEASPRWACRQHGVESTCIDGGELEQTKAKPPRTHWDMLWERRTLPQLQQLLDERLALLHSRTE</sequence>
<dbReference type="HAMAP" id="MF_01483">
    <property type="entry name" value="RbpA"/>
    <property type="match status" value="1"/>
</dbReference>
<dbReference type="GO" id="GO:0001000">
    <property type="term" value="F:bacterial-type RNA polymerase core enzyme binding"/>
    <property type="evidence" value="ECO:0007669"/>
    <property type="project" value="UniProtKB-UniRule"/>
</dbReference>
<evidence type="ECO:0000256" key="1">
    <source>
        <dbReference type="HAMAP-Rule" id="MF_01483"/>
    </source>
</evidence>
<dbReference type="AlphaFoldDB" id="A0A4R4Y7F3"/>
<dbReference type="OrthoDB" id="3618415at2"/>
<dbReference type="GO" id="GO:0045893">
    <property type="term" value="P:positive regulation of DNA-templated transcription"/>
    <property type="evidence" value="ECO:0007669"/>
    <property type="project" value="UniProtKB-UniRule"/>
</dbReference>
<comment type="subunit">
    <text evidence="1">Forms a complex with the RNAP catalytic core and with free principal sigma factors.</text>
</comment>
<keyword evidence="1" id="KW-0805">Transcription regulation</keyword>
<name>A0A4R4Y7F3_9PSEU</name>
<evidence type="ECO:0000313" key="4">
    <source>
        <dbReference type="Proteomes" id="UP000294947"/>
    </source>
</evidence>
<comment type="function">
    <text evidence="1">Binds to RNA polymerase (RNAP), stimulating transcription from principal, but not alternative sigma factor promoters.</text>
</comment>
<dbReference type="Pfam" id="PF13397">
    <property type="entry name" value="RbpA"/>
    <property type="match status" value="1"/>
</dbReference>
<organism evidence="3 4">
    <name type="scientific">Saccharopolyspora elongata</name>
    <dbReference type="NCBI Taxonomy" id="2530387"/>
    <lineage>
        <taxon>Bacteria</taxon>
        <taxon>Bacillati</taxon>
        <taxon>Actinomycetota</taxon>
        <taxon>Actinomycetes</taxon>
        <taxon>Pseudonocardiales</taxon>
        <taxon>Pseudonocardiaceae</taxon>
        <taxon>Saccharopolyspora</taxon>
    </lineage>
</organism>
<proteinExistence type="inferred from homology"/>
<feature type="region of interest" description="Disordered" evidence="2">
    <location>
        <begin position="1"/>
        <end position="22"/>
    </location>
</feature>
<reference evidence="3 4" key="1">
    <citation type="submission" date="2019-03" db="EMBL/GenBank/DDBJ databases">
        <title>Draft genome sequences of novel Actinobacteria.</title>
        <authorList>
            <person name="Sahin N."/>
            <person name="Ay H."/>
            <person name="Saygin H."/>
        </authorList>
    </citation>
    <scope>NUCLEOTIDE SEQUENCE [LARGE SCALE GENOMIC DNA]</scope>
    <source>
        <strain evidence="3 4">7K502</strain>
    </source>
</reference>
<dbReference type="EMBL" id="SMKW01000071">
    <property type="protein sequence ID" value="TDD40276.1"/>
    <property type="molecule type" value="Genomic_DNA"/>
</dbReference>
<dbReference type="RefSeq" id="WP_132493103.1">
    <property type="nucleotide sequence ID" value="NZ_SMKW01000071.1"/>
</dbReference>
<keyword evidence="4" id="KW-1185">Reference proteome</keyword>
<comment type="caution">
    <text evidence="3">The sequence shown here is derived from an EMBL/GenBank/DDBJ whole genome shotgun (WGS) entry which is preliminary data.</text>
</comment>
<dbReference type="Proteomes" id="UP000294947">
    <property type="component" value="Unassembled WGS sequence"/>
</dbReference>
<dbReference type="InterPro" id="IPR025182">
    <property type="entry name" value="RNApol-bd_RbpA"/>
</dbReference>
<gene>
    <name evidence="1" type="primary">rbpA</name>
    <name evidence="3" type="ORF">E1288_35695</name>
</gene>
<feature type="compositionally biased region" description="Polar residues" evidence="2">
    <location>
        <begin position="1"/>
        <end position="14"/>
    </location>
</feature>
<protein>
    <recommendedName>
        <fullName evidence="1">RNA polymerase-binding protein RbpA</fullName>
    </recommendedName>
</protein>
<comment type="caution">
    <text evidence="1">Lacks conserved residue(s) required for the propagation of feature annotation.</text>
</comment>
<keyword evidence="1" id="KW-0804">Transcription</keyword>
<comment type="similarity">
    <text evidence="1">Belongs to the RNA polymerase-binding protein RbpA family.</text>
</comment>